<dbReference type="Pfam" id="PF00436">
    <property type="entry name" value="SSB"/>
    <property type="match status" value="1"/>
</dbReference>
<reference evidence="3" key="1">
    <citation type="submission" date="2016-04" db="EMBL/GenBank/DDBJ databases">
        <authorList>
            <person name="Evans L.H."/>
            <person name="Alamgir A."/>
            <person name="Owens N."/>
            <person name="Weber N.D."/>
            <person name="Virtaneva K."/>
            <person name="Barbian K."/>
            <person name="Babar A."/>
            <person name="Rosenke K."/>
        </authorList>
    </citation>
    <scope>NUCLEOTIDE SEQUENCE</scope>
    <source>
        <strain evidence="3">86</strain>
    </source>
</reference>
<sequence>MQARFKDGSVMVCGGCSKDAELEYVGADAKRVCKVGLAAGKRYDGSTIWVNVVAWHGIASVLSAARKGDPVLVIGKLKTRDYNGKTYTDLVADFVSVCSSSAAAYCPPSGDFRAAGGMDAGAFALGDDEELPF</sequence>
<organism evidence="3">
    <name type="scientific">uncultured Eubacteriales bacterium</name>
    <dbReference type="NCBI Taxonomy" id="172733"/>
    <lineage>
        <taxon>Bacteria</taxon>
        <taxon>Bacillati</taxon>
        <taxon>Bacillota</taxon>
        <taxon>Clostridia</taxon>
        <taxon>Eubacteriales</taxon>
        <taxon>environmental samples</taxon>
    </lineage>
</organism>
<evidence type="ECO:0008006" key="4">
    <source>
        <dbReference type="Google" id="ProtNLM"/>
    </source>
</evidence>
<dbReference type="AlphaFoldDB" id="A0A212JJB3"/>
<gene>
    <name evidence="3" type="ORF">KL86CLO1_11215</name>
</gene>
<dbReference type="GO" id="GO:0003697">
    <property type="term" value="F:single-stranded DNA binding"/>
    <property type="evidence" value="ECO:0007669"/>
    <property type="project" value="InterPro"/>
</dbReference>
<name>A0A212JJB3_9FIRM</name>
<dbReference type="InterPro" id="IPR012340">
    <property type="entry name" value="NA-bd_OB-fold"/>
</dbReference>
<dbReference type="InterPro" id="IPR000424">
    <property type="entry name" value="Primosome_PriB/ssb"/>
</dbReference>
<evidence type="ECO:0000256" key="1">
    <source>
        <dbReference type="ARBA" id="ARBA00023125"/>
    </source>
</evidence>
<dbReference type="PROSITE" id="PS50935">
    <property type="entry name" value="SSB"/>
    <property type="match status" value="1"/>
</dbReference>
<accession>A0A212JJB3</accession>
<dbReference type="Gene3D" id="2.40.50.140">
    <property type="entry name" value="Nucleic acid-binding proteins"/>
    <property type="match status" value="1"/>
</dbReference>
<evidence type="ECO:0000256" key="2">
    <source>
        <dbReference type="PROSITE-ProRule" id="PRU00252"/>
    </source>
</evidence>
<dbReference type="SUPFAM" id="SSF50249">
    <property type="entry name" value="Nucleic acid-binding proteins"/>
    <property type="match status" value="1"/>
</dbReference>
<keyword evidence="1 2" id="KW-0238">DNA-binding</keyword>
<proteinExistence type="predicted"/>
<protein>
    <recommendedName>
        <fullName evidence="4">Single-stranded DNA-binding protein</fullName>
    </recommendedName>
</protein>
<dbReference type="CDD" id="cd04496">
    <property type="entry name" value="SSB_OBF"/>
    <property type="match status" value="1"/>
</dbReference>
<evidence type="ECO:0000313" key="3">
    <source>
        <dbReference type="EMBL" id="SBV99534.1"/>
    </source>
</evidence>
<dbReference type="EMBL" id="FLUN01000001">
    <property type="protein sequence ID" value="SBV99534.1"/>
    <property type="molecule type" value="Genomic_DNA"/>
</dbReference>